<protein>
    <submittedName>
        <fullName evidence="1">Uncharacterized protein</fullName>
    </submittedName>
</protein>
<reference evidence="1" key="1">
    <citation type="journal article" date="2014" name="Front. Microbiol.">
        <title>High frequency of phylogenetically diverse reductive dehalogenase-homologous genes in deep subseafloor sedimentary metagenomes.</title>
        <authorList>
            <person name="Kawai M."/>
            <person name="Futagami T."/>
            <person name="Toyoda A."/>
            <person name="Takaki Y."/>
            <person name="Nishi S."/>
            <person name="Hori S."/>
            <person name="Arai W."/>
            <person name="Tsubouchi T."/>
            <person name="Morono Y."/>
            <person name="Uchiyama I."/>
            <person name="Ito T."/>
            <person name="Fujiyama A."/>
            <person name="Inagaki F."/>
            <person name="Takami H."/>
        </authorList>
    </citation>
    <scope>NUCLEOTIDE SEQUENCE</scope>
    <source>
        <strain evidence="1">Expedition CK06-06</strain>
    </source>
</reference>
<dbReference type="AlphaFoldDB" id="X1NBR2"/>
<dbReference type="EMBL" id="BARV01015164">
    <property type="protein sequence ID" value="GAI27611.1"/>
    <property type="molecule type" value="Genomic_DNA"/>
</dbReference>
<dbReference type="InterPro" id="IPR037232">
    <property type="entry name" value="NADH_quin_OxRdtase_su_C/D-like"/>
</dbReference>
<organism evidence="1">
    <name type="scientific">marine sediment metagenome</name>
    <dbReference type="NCBI Taxonomy" id="412755"/>
    <lineage>
        <taxon>unclassified sequences</taxon>
        <taxon>metagenomes</taxon>
        <taxon>ecological metagenomes</taxon>
    </lineage>
</organism>
<gene>
    <name evidence="1" type="ORF">S06H3_26260</name>
</gene>
<accession>X1NBR2</accession>
<evidence type="ECO:0000313" key="1">
    <source>
        <dbReference type="EMBL" id="GAI27611.1"/>
    </source>
</evidence>
<proteinExistence type="predicted"/>
<sequence length="32" mass="3914">RLLLPDDWPDGVYPLRRDYKEWDKNAVRDRGV</sequence>
<dbReference type="SUPFAM" id="SSF143243">
    <property type="entry name" value="Nqo5-like"/>
    <property type="match status" value="1"/>
</dbReference>
<feature type="non-terminal residue" evidence="1">
    <location>
        <position position="1"/>
    </location>
</feature>
<name>X1NBR2_9ZZZZ</name>
<comment type="caution">
    <text evidence="1">The sequence shown here is derived from an EMBL/GenBank/DDBJ whole genome shotgun (WGS) entry which is preliminary data.</text>
</comment>